<reference evidence="4 5" key="1">
    <citation type="journal article" date="2016" name="Genome Announc.">
        <title>Complete Genome Sequence of Thiostrepton-Producing Streptomyces laurentii ATCC 31255.</title>
        <authorList>
            <person name="Doi K."/>
            <person name="Fujino Y."/>
            <person name="Nagayoshi Y."/>
            <person name="Ohshima T."/>
            <person name="Ogata S."/>
        </authorList>
    </citation>
    <scope>NUCLEOTIDE SEQUENCE [LARGE SCALE GENOMIC DNA]</scope>
    <source>
        <strain evidence="4 5">ATCC 31255</strain>
    </source>
</reference>
<dbReference type="PANTHER" id="PTHR32097:SF4">
    <property type="entry name" value="GENERAL STRESS PROTEIN 16U"/>
    <property type="match status" value="1"/>
</dbReference>
<evidence type="ECO:0000259" key="3">
    <source>
        <dbReference type="Pfam" id="PF02342"/>
    </source>
</evidence>
<protein>
    <submittedName>
        <fullName evidence="4">Bacterial stress protein</fullName>
    </submittedName>
</protein>
<dbReference type="InterPro" id="IPR003325">
    <property type="entry name" value="TerD"/>
</dbReference>
<proteinExistence type="inferred from homology"/>
<feature type="region of interest" description="Disordered" evidence="2">
    <location>
        <begin position="1"/>
        <end position="61"/>
    </location>
</feature>
<sequence length="245" mass="26522">MDYRGLAEVHGVPPSATTCHRERADPSSTEAAEEASKCGSRTPFDRHGAGSTPFWSGAGRGHPMSGAGEGLGKIEVRLKWDPSSWREPPRHLDIVAATYSDADRYGRPAYVVHYDSRSPDGTITMPRHSTTGQGFGFVEVMTLEFDRLSSAYGRVVVGVAIHQDGGPRTFGDIRNAGVLVIEKYTELLKDDFGRVAGATAATIAEFVRDSTGRWCMYPAIRGYDSEPAAFIAEMGRAHSLEDPSA</sequence>
<organism evidence="4 5">
    <name type="scientific">Streptomyces laurentii</name>
    <dbReference type="NCBI Taxonomy" id="39478"/>
    <lineage>
        <taxon>Bacteria</taxon>
        <taxon>Bacillati</taxon>
        <taxon>Actinomycetota</taxon>
        <taxon>Actinomycetes</taxon>
        <taxon>Kitasatosporales</taxon>
        <taxon>Streptomycetaceae</taxon>
        <taxon>Streptomyces</taxon>
    </lineage>
</organism>
<dbReference type="Proteomes" id="UP000217676">
    <property type="component" value="Chromosome"/>
</dbReference>
<feature type="domain" description="TerD" evidence="3">
    <location>
        <begin position="65"/>
        <end position="226"/>
    </location>
</feature>
<keyword evidence="5" id="KW-1185">Reference proteome</keyword>
<dbReference type="Pfam" id="PF02342">
    <property type="entry name" value="TerD"/>
    <property type="match status" value="1"/>
</dbReference>
<accession>A0A160P9J7</accession>
<dbReference type="PANTHER" id="PTHR32097">
    <property type="entry name" value="CAMP-BINDING PROTEIN 1-RELATED"/>
    <property type="match status" value="1"/>
</dbReference>
<name>A0A160P9J7_STRLU</name>
<comment type="similarity">
    <text evidence="1">Belongs to the CAPAB/TerDEXZ family.</text>
</comment>
<dbReference type="KEGG" id="slau:SLA_6864"/>
<dbReference type="AlphaFoldDB" id="A0A160P9J7"/>
<dbReference type="EMBL" id="AP017424">
    <property type="protein sequence ID" value="BAU87730.1"/>
    <property type="molecule type" value="Genomic_DNA"/>
</dbReference>
<dbReference type="Gene3D" id="2.60.60.30">
    <property type="entry name" value="sav2460 like domains"/>
    <property type="match status" value="1"/>
</dbReference>
<dbReference type="InterPro" id="IPR051324">
    <property type="entry name" value="Stress/Tellurium_Resist"/>
</dbReference>
<gene>
    <name evidence="4" type="ORF">SLA_6864</name>
</gene>
<evidence type="ECO:0000256" key="2">
    <source>
        <dbReference type="SAM" id="MobiDB-lite"/>
    </source>
</evidence>
<evidence type="ECO:0000256" key="1">
    <source>
        <dbReference type="ARBA" id="ARBA00008775"/>
    </source>
</evidence>
<evidence type="ECO:0000313" key="4">
    <source>
        <dbReference type="EMBL" id="BAU87730.1"/>
    </source>
</evidence>
<dbReference type="CDD" id="cd06974">
    <property type="entry name" value="TerD_like"/>
    <property type="match status" value="1"/>
</dbReference>
<evidence type="ECO:0000313" key="5">
    <source>
        <dbReference type="Proteomes" id="UP000217676"/>
    </source>
</evidence>